<feature type="domain" description="Mechanosensitive ion channel MscS" evidence="5">
    <location>
        <begin position="935"/>
        <end position="1003"/>
    </location>
</feature>
<dbReference type="Proteomes" id="UP001054902">
    <property type="component" value="Unassembled WGS sequence"/>
</dbReference>
<evidence type="ECO:0000256" key="4">
    <source>
        <dbReference type="SAM" id="Phobius"/>
    </source>
</evidence>
<feature type="transmembrane region" description="Helical" evidence="4">
    <location>
        <begin position="416"/>
        <end position="435"/>
    </location>
</feature>
<feature type="transmembrane region" description="Helical" evidence="4">
    <location>
        <begin position="451"/>
        <end position="469"/>
    </location>
</feature>
<accession>A0AAD3HC46</accession>
<comment type="caution">
    <text evidence="6">The sequence shown here is derived from an EMBL/GenBank/DDBJ whole genome shotgun (WGS) entry which is preliminary data.</text>
</comment>
<evidence type="ECO:0000313" key="7">
    <source>
        <dbReference type="Proteomes" id="UP001054902"/>
    </source>
</evidence>
<evidence type="ECO:0000256" key="3">
    <source>
        <dbReference type="SAM" id="MobiDB-lite"/>
    </source>
</evidence>
<gene>
    <name evidence="6" type="ORF">CTEN210_14636</name>
</gene>
<evidence type="ECO:0000259" key="5">
    <source>
        <dbReference type="Pfam" id="PF00924"/>
    </source>
</evidence>
<feature type="compositionally biased region" description="Low complexity" evidence="3">
    <location>
        <begin position="54"/>
        <end position="73"/>
    </location>
</feature>
<dbReference type="InterPro" id="IPR006685">
    <property type="entry name" value="MscS_channel_2nd"/>
</dbReference>
<keyword evidence="4" id="KW-0812">Transmembrane</keyword>
<evidence type="ECO:0000256" key="1">
    <source>
        <dbReference type="ARBA" id="ARBA00004141"/>
    </source>
</evidence>
<dbReference type="Pfam" id="PF00924">
    <property type="entry name" value="MS_channel_2nd"/>
    <property type="match status" value="1"/>
</dbReference>
<organism evidence="6 7">
    <name type="scientific">Chaetoceros tenuissimus</name>
    <dbReference type="NCBI Taxonomy" id="426638"/>
    <lineage>
        <taxon>Eukaryota</taxon>
        <taxon>Sar</taxon>
        <taxon>Stramenopiles</taxon>
        <taxon>Ochrophyta</taxon>
        <taxon>Bacillariophyta</taxon>
        <taxon>Coscinodiscophyceae</taxon>
        <taxon>Chaetocerotophycidae</taxon>
        <taxon>Chaetocerotales</taxon>
        <taxon>Chaetocerotaceae</taxon>
        <taxon>Chaetoceros</taxon>
    </lineage>
</organism>
<feature type="transmembrane region" description="Helical" evidence="4">
    <location>
        <begin position="490"/>
        <end position="515"/>
    </location>
</feature>
<sequence>MDSSTGKASLSSTKPPMHITRNTSVDSASRPKSVAFTERISEEKKVSSPTTPQASGGSASTFTSSNAASQQPLEQPPQSPSDSASRHVRNASNTSGISFADSLGTGVGYSSITGGGSLNLSPDSRASRPAPNTLSDLVEQVKSPYENEAELAILSVIEDTEKRHALSGMKKDRDNILSQVPAKSMGLFMRPDEQQPDELPQVFSLRSIDERSHLPPPTTESISSKTRFTNAIQRVINAQGNGSIRTRLGTEGTLGSVRSGEASVIYKTDAETHEKIPTSIPVSLQRIPSTVPATPPRSVTYSSPNRLTRSPPKLFAIADQLIGMERQGVERQKTFRNLTRTDFSAITKNDYSSLPQTSENIDPESLIPEGQGFDDENLALTTSQKASNRGSLLRCCFPCVGLYRFRKDQRRTIKTYLKVWLIFFIITFGIAALLAEVDAIGNPTFGDSNESIAWVFLFVIRQSVTFFLAKFSQLFIIDYIAMETSLAVRFLGRIITLLIILSKGWPSLVSLWGIWNLLLVYGTGKFAKQWCFKLNIKMCNMDTGITYAPLYRNILITMVLLGFVVMFKRLFVSLLLGKKKYVTYGPKMEKLMKKVLLIAEIAMLAEEIEFMAKNQRNNEALLLSTKKKAPARGWLFENYKAGTDGLVQDDDDDDEDSITDYSGARKNSDVYEFPGDDETVGNVDKNGETDNDGIDDVKENEVTAQKGNIFQFYNPFKKDKAKKEIKSMIKTSKTQEIEKLLGEWEEPEVYRKAQWEDTSVHAILQFRESLKYLDGDYPLSTVFGLADSRKSACHSAEKVYERLLMKTPDAECINFETISMLAVGPDGKLDKEKARALIRLLRPDREGNLPMLEFVKSCDKIYRRARIFRATTLASAQLDDAFEQIINILFYIVVSIVIVVSIGLKTDGIFAFSGALLSLSFMFGGSTSRYLEGVLLVLARQPYDVGDRIAISNPQNDTSCDGSTTWYVENISLFQTTVRMAATNEVATYSNSSLSHCRIINAARSPKAVTYVYLKFGIDVPYSKVMIFKDVVEKFVKERPREFIKINGFRAVGVEADLGYIKYVICLQHVESWQNIGEVLNAKASVASFCLEVQKKMDMRYVAPPMPVDLSIVGTHKEMMSEFENIMGRDLNSTGSPLTRGDGEEGSVKIPPIIPPPGHNREMSSLGYENLSNMFAHK</sequence>
<keyword evidence="4" id="KW-0472">Membrane</keyword>
<dbReference type="PANTHER" id="PTHR31618:SF1">
    <property type="entry name" value="EF-HAND DOMAIN-CONTAINING PROTEIN"/>
    <property type="match status" value="1"/>
</dbReference>
<dbReference type="InterPro" id="IPR016688">
    <property type="entry name" value="MscS-like_plants/fungi"/>
</dbReference>
<feature type="compositionally biased region" description="Polar residues" evidence="3">
    <location>
        <begin position="1"/>
        <end position="27"/>
    </location>
</feature>
<feature type="region of interest" description="Disordered" evidence="3">
    <location>
        <begin position="1"/>
        <end position="131"/>
    </location>
</feature>
<feature type="transmembrane region" description="Helical" evidence="4">
    <location>
        <begin position="550"/>
        <end position="571"/>
    </location>
</feature>
<dbReference type="GO" id="GO:0008381">
    <property type="term" value="F:mechanosensitive monoatomic ion channel activity"/>
    <property type="evidence" value="ECO:0007669"/>
    <property type="project" value="TreeGrafter"/>
</dbReference>
<dbReference type="GO" id="GO:0006820">
    <property type="term" value="P:monoatomic anion transport"/>
    <property type="evidence" value="ECO:0007669"/>
    <property type="project" value="TreeGrafter"/>
</dbReference>
<feature type="transmembrane region" description="Helical" evidence="4">
    <location>
        <begin position="910"/>
        <end position="931"/>
    </location>
</feature>
<dbReference type="PANTHER" id="PTHR31618">
    <property type="entry name" value="MECHANOSENSITIVE ION CHANNEL PROTEIN 5"/>
    <property type="match status" value="1"/>
</dbReference>
<comment type="similarity">
    <text evidence="2">Belongs to the MscS (TC 1.A.23) family.</text>
</comment>
<evidence type="ECO:0000256" key="2">
    <source>
        <dbReference type="ARBA" id="ARBA00008017"/>
    </source>
</evidence>
<dbReference type="AlphaFoldDB" id="A0AAD3HC46"/>
<reference evidence="6 7" key="1">
    <citation type="journal article" date="2021" name="Sci. Rep.">
        <title>The genome of the diatom Chaetoceros tenuissimus carries an ancient integrated fragment of an extant virus.</title>
        <authorList>
            <person name="Hongo Y."/>
            <person name="Kimura K."/>
            <person name="Takaki Y."/>
            <person name="Yoshida Y."/>
            <person name="Baba S."/>
            <person name="Kobayashi G."/>
            <person name="Nagasaki K."/>
            <person name="Hano T."/>
            <person name="Tomaru Y."/>
        </authorList>
    </citation>
    <scope>NUCLEOTIDE SEQUENCE [LARGE SCALE GENOMIC DNA]</scope>
    <source>
        <strain evidence="6 7">NIES-3715</strain>
    </source>
</reference>
<name>A0AAD3HC46_9STRA</name>
<protein>
    <recommendedName>
        <fullName evidence="5">Mechanosensitive ion channel MscS domain-containing protein</fullName>
    </recommendedName>
</protein>
<dbReference type="EMBL" id="BLLK01000061">
    <property type="protein sequence ID" value="GFH58160.1"/>
    <property type="molecule type" value="Genomic_DNA"/>
</dbReference>
<proteinExistence type="inferred from homology"/>
<feature type="transmembrane region" description="Helical" evidence="4">
    <location>
        <begin position="885"/>
        <end position="904"/>
    </location>
</feature>
<dbReference type="InterPro" id="IPR023408">
    <property type="entry name" value="MscS_beta-dom_sf"/>
</dbReference>
<keyword evidence="4" id="KW-1133">Transmembrane helix</keyword>
<dbReference type="Gene3D" id="2.30.30.60">
    <property type="match status" value="1"/>
</dbReference>
<comment type="subcellular location">
    <subcellularLocation>
        <location evidence="1">Membrane</location>
        <topology evidence="1">Multi-pass membrane protein</topology>
    </subcellularLocation>
</comment>
<keyword evidence="7" id="KW-1185">Reference proteome</keyword>
<feature type="compositionally biased region" description="Polar residues" evidence="3">
    <location>
        <begin position="108"/>
        <end position="131"/>
    </location>
</feature>
<feature type="region of interest" description="Disordered" evidence="3">
    <location>
        <begin position="646"/>
        <end position="696"/>
    </location>
</feature>
<evidence type="ECO:0000313" key="6">
    <source>
        <dbReference type="EMBL" id="GFH58160.1"/>
    </source>
</evidence>
<feature type="compositionally biased region" description="Acidic residues" evidence="3">
    <location>
        <begin position="647"/>
        <end position="658"/>
    </location>
</feature>
<dbReference type="GO" id="GO:0005886">
    <property type="term" value="C:plasma membrane"/>
    <property type="evidence" value="ECO:0007669"/>
    <property type="project" value="TreeGrafter"/>
</dbReference>
<feature type="region of interest" description="Disordered" evidence="3">
    <location>
        <begin position="1131"/>
        <end position="1162"/>
    </location>
</feature>